<dbReference type="Proteomes" id="UP000516204">
    <property type="component" value="Segment"/>
</dbReference>
<sequence length="53" mass="5897">MIDEIVEAFAEAFRPFADAVTRLVKTITDAFGPLAPPPPKKKPLIHNGRKPRK</sequence>
<organism evidence="2 3">
    <name type="scientific">Arthrobacter phage Tweety19</name>
    <dbReference type="NCBI Taxonomy" id="2768133"/>
    <lineage>
        <taxon>Viruses</taxon>
        <taxon>Duplodnaviria</taxon>
        <taxon>Heunggongvirae</taxon>
        <taxon>Uroviricota</taxon>
        <taxon>Caudoviricetes</taxon>
        <taxon>Casidaviridae</taxon>
        <taxon>Galvastonvirus</taxon>
        <taxon>Galvastonvirus tweety19</taxon>
    </lineage>
</organism>
<evidence type="ECO:0000256" key="1">
    <source>
        <dbReference type="SAM" id="MobiDB-lite"/>
    </source>
</evidence>
<keyword evidence="3" id="KW-1185">Reference proteome</keyword>
<dbReference type="KEGG" id="vg:77954842"/>
<accession>A0A7G9W253</accession>
<feature type="region of interest" description="Disordered" evidence="1">
    <location>
        <begin position="31"/>
        <end position="53"/>
    </location>
</feature>
<gene>
    <name evidence="2" type="primary">57</name>
    <name evidence="2" type="ORF">SEA_TWEETY19_57</name>
</gene>
<feature type="compositionally biased region" description="Basic residues" evidence="1">
    <location>
        <begin position="39"/>
        <end position="53"/>
    </location>
</feature>
<dbReference type="EMBL" id="MT897906">
    <property type="protein sequence ID" value="QNO12716.1"/>
    <property type="molecule type" value="Genomic_DNA"/>
</dbReference>
<protein>
    <submittedName>
        <fullName evidence="2">Uncharacterized protein</fullName>
    </submittedName>
</protein>
<proteinExistence type="predicted"/>
<dbReference type="RefSeq" id="YP_010678447.1">
    <property type="nucleotide sequence ID" value="NC_071035.1"/>
</dbReference>
<evidence type="ECO:0000313" key="3">
    <source>
        <dbReference type="Proteomes" id="UP000516204"/>
    </source>
</evidence>
<evidence type="ECO:0000313" key="2">
    <source>
        <dbReference type="EMBL" id="QNO12716.1"/>
    </source>
</evidence>
<name>A0A7G9W253_9CAUD</name>
<reference evidence="3" key="1">
    <citation type="submission" date="2020-08" db="EMBL/GenBank/DDBJ databases">
        <authorList>
            <person name="Hillin M.J."/>
            <person name="Beth T.W."/>
            <person name="Collman T.N."/>
            <person name="Davis R.E."/>
            <person name="Dobesh B.I."/>
            <person name="Johnson A.L."/>
            <person name="Lewis B.M."/>
            <person name="Suarez T.R."/>
            <person name="Villa E.C."/>
            <person name="Walker J.R."/>
            <person name="Labonte J.M."/>
            <person name="Butela K.A."/>
            <person name="Garlena R.A."/>
            <person name="Russell D.A."/>
            <person name="Pope W.H."/>
            <person name="Jacobs-Sera D."/>
            <person name="Hatfull G.F."/>
        </authorList>
    </citation>
    <scope>NUCLEOTIDE SEQUENCE [LARGE SCALE GENOMIC DNA]</scope>
</reference>
<dbReference type="GeneID" id="77954842"/>